<evidence type="ECO:0000313" key="3">
    <source>
        <dbReference type="EMBL" id="AAS80750.1"/>
    </source>
</evidence>
<evidence type="ECO:0000259" key="2">
    <source>
        <dbReference type="PROSITE" id="PS50887"/>
    </source>
</evidence>
<feature type="transmembrane region" description="Helical" evidence="1">
    <location>
        <begin position="46"/>
        <end position="64"/>
    </location>
</feature>
<dbReference type="InterPro" id="IPR000160">
    <property type="entry name" value="GGDEF_dom"/>
</dbReference>
<dbReference type="CDD" id="cd01949">
    <property type="entry name" value="GGDEF"/>
    <property type="match status" value="1"/>
</dbReference>
<feature type="transmembrane region" description="Helical" evidence="1">
    <location>
        <begin position="70"/>
        <end position="88"/>
    </location>
</feature>
<organism evidence="3 4">
    <name type="scientific">Thermus thermophilus (strain ATCC BAA-163 / DSM 7039 / HB27)</name>
    <dbReference type="NCBI Taxonomy" id="262724"/>
    <lineage>
        <taxon>Bacteria</taxon>
        <taxon>Thermotogati</taxon>
        <taxon>Deinococcota</taxon>
        <taxon>Deinococci</taxon>
        <taxon>Thermales</taxon>
        <taxon>Thermaceae</taxon>
        <taxon>Thermus</taxon>
    </lineage>
</organism>
<dbReference type="PROSITE" id="PS50887">
    <property type="entry name" value="GGDEF"/>
    <property type="match status" value="1"/>
</dbReference>
<name>Q72KW2_THET2</name>
<feature type="transmembrane region" description="Helical" evidence="1">
    <location>
        <begin position="121"/>
        <end position="140"/>
    </location>
</feature>
<accession>Q72KW2</accession>
<proteinExistence type="predicted"/>
<dbReference type="HOGENOM" id="CLU_000445_11_1_0"/>
<dbReference type="EMBL" id="AE017221">
    <property type="protein sequence ID" value="AAS80750.1"/>
    <property type="molecule type" value="Genomic_DNA"/>
</dbReference>
<dbReference type="AlphaFoldDB" id="Q72KW2"/>
<protein>
    <submittedName>
        <fullName evidence="3">Hypothetical conserved protein</fullName>
    </submittedName>
</protein>
<sequence>MFHGDHLLWVPAPLRGRRFILKGWSYVLTCTEVIIRGNCMDPTFRFLYGLSWLGLASGLFLRWVTLPPRGWELLGYVTIIAFFVYAFAQGPRRAPRYLVHGAGLYFLLELLRSLFRGVEGWQFLLLGPWVPAIYVLAAFAHPLGSAWRLSLGWTLVLYGILAIGLWDRDGFRMLGYVATAFLGQVTVAALILLLARFREMYGQTRFWREQALTDTLTRLPNRRAFELALTRELSRAERYGTPFSLVLVDLDRFKQINDTLGHDHGDEVLRRVARFLVEGVRREDVVARWGGEEFALLLPSTRASDALRLAERLRQALEDLDLGVTASFGVAEYLPGESEEALFRRADQALYRAKERGRNRVEFIPGG</sequence>
<dbReference type="Pfam" id="PF00990">
    <property type="entry name" value="GGDEF"/>
    <property type="match status" value="1"/>
</dbReference>
<dbReference type="SUPFAM" id="SSF55073">
    <property type="entry name" value="Nucleotide cyclase"/>
    <property type="match status" value="1"/>
</dbReference>
<dbReference type="KEGG" id="tth:TT_C0402"/>
<feature type="transmembrane region" description="Helical" evidence="1">
    <location>
        <begin position="173"/>
        <end position="195"/>
    </location>
</feature>
<dbReference type="eggNOG" id="COG3706">
    <property type="taxonomic scope" value="Bacteria"/>
</dbReference>
<dbReference type="GO" id="GO:0005886">
    <property type="term" value="C:plasma membrane"/>
    <property type="evidence" value="ECO:0007669"/>
    <property type="project" value="TreeGrafter"/>
</dbReference>
<dbReference type="SMART" id="SM00267">
    <property type="entry name" value="GGDEF"/>
    <property type="match status" value="1"/>
</dbReference>
<evidence type="ECO:0000313" key="4">
    <source>
        <dbReference type="Proteomes" id="UP000000592"/>
    </source>
</evidence>
<feature type="transmembrane region" description="Helical" evidence="1">
    <location>
        <begin position="147"/>
        <end position="167"/>
    </location>
</feature>
<keyword evidence="1" id="KW-0812">Transmembrane</keyword>
<dbReference type="InterPro" id="IPR043128">
    <property type="entry name" value="Rev_trsase/Diguanyl_cyclase"/>
</dbReference>
<dbReference type="PANTHER" id="PTHR45138:SF9">
    <property type="entry name" value="DIGUANYLATE CYCLASE DGCM-RELATED"/>
    <property type="match status" value="1"/>
</dbReference>
<dbReference type="InterPro" id="IPR050469">
    <property type="entry name" value="Diguanylate_Cyclase"/>
</dbReference>
<feature type="domain" description="GGDEF" evidence="2">
    <location>
        <begin position="241"/>
        <end position="366"/>
    </location>
</feature>
<evidence type="ECO:0000256" key="1">
    <source>
        <dbReference type="SAM" id="Phobius"/>
    </source>
</evidence>
<dbReference type="GO" id="GO:0052621">
    <property type="term" value="F:diguanylate cyclase activity"/>
    <property type="evidence" value="ECO:0007669"/>
    <property type="project" value="TreeGrafter"/>
</dbReference>
<dbReference type="GO" id="GO:0043709">
    <property type="term" value="P:cell adhesion involved in single-species biofilm formation"/>
    <property type="evidence" value="ECO:0007669"/>
    <property type="project" value="TreeGrafter"/>
</dbReference>
<dbReference type="Gene3D" id="3.30.70.270">
    <property type="match status" value="1"/>
</dbReference>
<dbReference type="GO" id="GO:1902201">
    <property type="term" value="P:negative regulation of bacterial-type flagellum-dependent cell motility"/>
    <property type="evidence" value="ECO:0007669"/>
    <property type="project" value="TreeGrafter"/>
</dbReference>
<dbReference type="FunFam" id="3.30.70.270:FF:000001">
    <property type="entry name" value="Diguanylate cyclase domain protein"/>
    <property type="match status" value="1"/>
</dbReference>
<dbReference type="PANTHER" id="PTHR45138">
    <property type="entry name" value="REGULATORY COMPONENTS OF SENSORY TRANSDUCTION SYSTEM"/>
    <property type="match status" value="1"/>
</dbReference>
<keyword evidence="1" id="KW-1133">Transmembrane helix</keyword>
<dbReference type="Proteomes" id="UP000000592">
    <property type="component" value="Chromosome"/>
</dbReference>
<dbReference type="NCBIfam" id="TIGR00254">
    <property type="entry name" value="GGDEF"/>
    <property type="match status" value="1"/>
</dbReference>
<reference evidence="3 4" key="1">
    <citation type="journal article" date="2004" name="Nat. Biotechnol.">
        <title>The genome sequence of the extreme thermophile Thermus thermophilus.</title>
        <authorList>
            <person name="Henne A."/>
            <person name="Brueggemann H."/>
            <person name="Raasch C."/>
            <person name="Wiezer A."/>
            <person name="Hartsch T."/>
            <person name="Liesegang H."/>
            <person name="Johann A."/>
            <person name="Lienard T."/>
            <person name="Gohl O."/>
            <person name="Martinez-Arias R."/>
            <person name="Jacobi C."/>
            <person name="Starkuviene V."/>
            <person name="Schlenczeck S."/>
            <person name="Dencker S."/>
            <person name="Huber R."/>
            <person name="Klenk H.-P."/>
            <person name="Overbeek R."/>
            <person name="Kramer W."/>
            <person name="Merkl R."/>
            <person name="Gottschalk G."/>
            <person name="Fritz H.-J."/>
        </authorList>
    </citation>
    <scope>NUCLEOTIDE SEQUENCE [LARGE SCALE GENOMIC DNA]</scope>
    <source>
        <strain evidence="4">ATCC BAA-163 / DSM 7039 / HB27</strain>
    </source>
</reference>
<dbReference type="InterPro" id="IPR029787">
    <property type="entry name" value="Nucleotide_cyclase"/>
</dbReference>
<keyword evidence="1" id="KW-0472">Membrane</keyword>
<gene>
    <name evidence="3" type="ordered locus">TT_C0402</name>
</gene>